<evidence type="ECO:0000256" key="4">
    <source>
        <dbReference type="ARBA" id="ARBA00023136"/>
    </source>
</evidence>
<organism evidence="7 8">
    <name type="scientific">Phyllosticta citriasiana</name>
    <dbReference type="NCBI Taxonomy" id="595635"/>
    <lineage>
        <taxon>Eukaryota</taxon>
        <taxon>Fungi</taxon>
        <taxon>Dikarya</taxon>
        <taxon>Ascomycota</taxon>
        <taxon>Pezizomycotina</taxon>
        <taxon>Dothideomycetes</taxon>
        <taxon>Dothideomycetes incertae sedis</taxon>
        <taxon>Botryosphaeriales</taxon>
        <taxon>Phyllostictaceae</taxon>
        <taxon>Phyllosticta</taxon>
    </lineage>
</organism>
<feature type="domain" description="Major facilitator superfamily (MFS) profile" evidence="6">
    <location>
        <begin position="57"/>
        <end position="547"/>
    </location>
</feature>
<protein>
    <submittedName>
        <fullName evidence="7">Major facilitator superfamily domain-containing protein</fullName>
    </submittedName>
</protein>
<dbReference type="InterPro" id="IPR036259">
    <property type="entry name" value="MFS_trans_sf"/>
</dbReference>
<evidence type="ECO:0000313" key="8">
    <source>
        <dbReference type="Proteomes" id="UP001363622"/>
    </source>
</evidence>
<reference evidence="7 8" key="1">
    <citation type="submission" date="2024-04" db="EMBL/GenBank/DDBJ databases">
        <title>Phyllosticta paracitricarpa is synonymous to the EU quarantine fungus P. citricarpa based on phylogenomic analyses.</title>
        <authorList>
            <consortium name="Lawrence Berkeley National Laboratory"/>
            <person name="Van Ingen-Buijs V.A."/>
            <person name="Van Westerhoven A.C."/>
            <person name="Haridas S."/>
            <person name="Skiadas P."/>
            <person name="Martin F."/>
            <person name="Groenewald J.Z."/>
            <person name="Crous P.W."/>
            <person name="Seidl M.F."/>
        </authorList>
    </citation>
    <scope>NUCLEOTIDE SEQUENCE [LARGE SCALE GENOMIC DNA]</scope>
    <source>
        <strain evidence="7 8">CBS 123371</strain>
    </source>
</reference>
<dbReference type="PANTHER" id="PTHR23501">
    <property type="entry name" value="MAJOR FACILITATOR SUPERFAMILY"/>
    <property type="match status" value="1"/>
</dbReference>
<feature type="transmembrane region" description="Helical" evidence="5">
    <location>
        <begin position="357"/>
        <end position="376"/>
    </location>
</feature>
<evidence type="ECO:0000256" key="5">
    <source>
        <dbReference type="SAM" id="Phobius"/>
    </source>
</evidence>
<dbReference type="PROSITE" id="PS50850">
    <property type="entry name" value="MFS"/>
    <property type="match status" value="1"/>
</dbReference>
<evidence type="ECO:0000256" key="1">
    <source>
        <dbReference type="ARBA" id="ARBA00004141"/>
    </source>
</evidence>
<comment type="subcellular location">
    <subcellularLocation>
        <location evidence="1">Membrane</location>
        <topology evidence="1">Multi-pass membrane protein</topology>
    </subcellularLocation>
</comment>
<feature type="transmembrane region" description="Helical" evidence="5">
    <location>
        <begin position="54"/>
        <end position="81"/>
    </location>
</feature>
<feature type="transmembrane region" description="Helical" evidence="5">
    <location>
        <begin position="318"/>
        <end position="337"/>
    </location>
</feature>
<feature type="transmembrane region" description="Helical" evidence="5">
    <location>
        <begin position="276"/>
        <end position="297"/>
    </location>
</feature>
<feature type="transmembrane region" description="Helical" evidence="5">
    <location>
        <begin position="93"/>
        <end position="111"/>
    </location>
</feature>
<feature type="transmembrane region" description="Helical" evidence="5">
    <location>
        <begin position="211"/>
        <end position="234"/>
    </location>
</feature>
<evidence type="ECO:0000259" key="6">
    <source>
        <dbReference type="PROSITE" id="PS50850"/>
    </source>
</evidence>
<dbReference type="EMBL" id="JBBPHU010000003">
    <property type="protein sequence ID" value="KAK7520237.1"/>
    <property type="molecule type" value="Genomic_DNA"/>
</dbReference>
<dbReference type="InterPro" id="IPR011701">
    <property type="entry name" value="MFS"/>
</dbReference>
<name>A0ABR1KS49_9PEZI</name>
<feature type="transmembrane region" description="Helical" evidence="5">
    <location>
        <begin position="246"/>
        <end position="264"/>
    </location>
</feature>
<keyword evidence="8" id="KW-1185">Reference proteome</keyword>
<evidence type="ECO:0000313" key="7">
    <source>
        <dbReference type="EMBL" id="KAK7520237.1"/>
    </source>
</evidence>
<feature type="transmembrane region" description="Helical" evidence="5">
    <location>
        <begin position="147"/>
        <end position="169"/>
    </location>
</feature>
<dbReference type="Gene3D" id="1.20.1720.10">
    <property type="entry name" value="Multidrug resistance protein D"/>
    <property type="match status" value="1"/>
</dbReference>
<dbReference type="Gene3D" id="1.20.1250.20">
    <property type="entry name" value="MFS general substrate transporter like domains"/>
    <property type="match status" value="1"/>
</dbReference>
<dbReference type="Pfam" id="PF07690">
    <property type="entry name" value="MFS_1"/>
    <property type="match status" value="1"/>
</dbReference>
<keyword evidence="4 5" id="KW-0472">Membrane</keyword>
<feature type="transmembrane region" description="Helical" evidence="5">
    <location>
        <begin position="408"/>
        <end position="426"/>
    </location>
</feature>
<dbReference type="SUPFAM" id="SSF103473">
    <property type="entry name" value="MFS general substrate transporter"/>
    <property type="match status" value="1"/>
</dbReference>
<evidence type="ECO:0000256" key="2">
    <source>
        <dbReference type="ARBA" id="ARBA00022692"/>
    </source>
</evidence>
<dbReference type="Proteomes" id="UP001363622">
    <property type="component" value="Unassembled WGS sequence"/>
</dbReference>
<comment type="caution">
    <text evidence="7">The sequence shown here is derived from an EMBL/GenBank/DDBJ whole genome shotgun (WGS) entry which is preliminary data.</text>
</comment>
<feature type="transmembrane region" description="Helical" evidence="5">
    <location>
        <begin position="123"/>
        <end position="141"/>
    </location>
</feature>
<dbReference type="PRINTS" id="PR01036">
    <property type="entry name" value="TCRTETB"/>
</dbReference>
<feature type="transmembrane region" description="Helical" evidence="5">
    <location>
        <begin position="181"/>
        <end position="199"/>
    </location>
</feature>
<feature type="transmembrane region" description="Helical" evidence="5">
    <location>
        <begin position="524"/>
        <end position="542"/>
    </location>
</feature>
<sequence length="570" mass="62303">MKSGHFSGHYFSSFNSTEVLALPTRRLSYFEHDDENSSSRTNFRLSDFKPGWRFYVAFGSLSVVSLMAALDATSISVALPVMAKKLNGSAIEAFWSGTSFLLTCTVFQPVLGTFSTVFGRKPILILSLIFFGIGAIVAALANDFGVILVGRSIQGIGGGGILVLEEVIVTDMVPLRDRGKWMSVVSAVWALGTVAGPVLGGGFSENVSWRWIFWINLPFIGVGAPLVLLFLNLHHRPSDLIDRLKSIDWIGIVVFVASATGFLIPVTWGGVMYEWYSWRTLVPLFVCGAALVGFVIYEDRFATNPIIRTHLFKNRTCASAFAQTVLHGLVLWCALYYGPFYYEAVKGYSPVLAGVALFPQTFTVAPAAIVVGIAIAWTGRYRWALWSGWFLTTFGYGLLIYMDVNTTVIQFVFLNIIPGAGTGILFPSMAMAVQAAASNADQAAAVTLFTFMRALGQTIGVAIGGVVFQNEMRSKLQSFGGELAAQAGDLSRDASALVQVIKSMPDSAEKYNLRLAYVFALRRVWIVMCAVGALAFVISFWVEGLPLDRALETDQGFIHDRRSEIDDEKD</sequence>
<keyword evidence="2 5" id="KW-0812">Transmembrane</keyword>
<keyword evidence="3 5" id="KW-1133">Transmembrane helix</keyword>
<gene>
    <name evidence="7" type="ORF">IWZ03DRAFT_308359</name>
</gene>
<accession>A0ABR1KS49</accession>
<evidence type="ECO:0000256" key="3">
    <source>
        <dbReference type="ARBA" id="ARBA00022989"/>
    </source>
</evidence>
<proteinExistence type="predicted"/>
<dbReference type="InterPro" id="IPR020846">
    <property type="entry name" value="MFS_dom"/>
</dbReference>
<dbReference type="PANTHER" id="PTHR23501:SF59">
    <property type="entry name" value="MAJOR FACILITATOR SUPERFAMILY (MFS) PROFILE DOMAIN-CONTAINING PROTEIN-RELATED"/>
    <property type="match status" value="1"/>
</dbReference>